<feature type="compositionally biased region" description="Basic and acidic residues" evidence="1">
    <location>
        <begin position="174"/>
        <end position="186"/>
    </location>
</feature>
<comment type="caution">
    <text evidence="2">The sequence shown here is derived from an EMBL/GenBank/DDBJ whole genome shotgun (WGS) entry which is preliminary data.</text>
</comment>
<protein>
    <submittedName>
        <fullName evidence="2">Uncharacterized protein</fullName>
    </submittedName>
</protein>
<feature type="region of interest" description="Disordered" evidence="1">
    <location>
        <begin position="214"/>
        <end position="244"/>
    </location>
</feature>
<organism evidence="2 3">
    <name type="scientific">Dissophora globulifera</name>
    <dbReference type="NCBI Taxonomy" id="979702"/>
    <lineage>
        <taxon>Eukaryota</taxon>
        <taxon>Fungi</taxon>
        <taxon>Fungi incertae sedis</taxon>
        <taxon>Mucoromycota</taxon>
        <taxon>Mortierellomycotina</taxon>
        <taxon>Mortierellomycetes</taxon>
        <taxon>Mortierellales</taxon>
        <taxon>Mortierellaceae</taxon>
        <taxon>Dissophora</taxon>
    </lineage>
</organism>
<dbReference type="EMBL" id="JAAAIP010000276">
    <property type="protein sequence ID" value="KAG0320619.1"/>
    <property type="molecule type" value="Genomic_DNA"/>
</dbReference>
<dbReference type="Proteomes" id="UP000738325">
    <property type="component" value="Unassembled WGS sequence"/>
</dbReference>
<evidence type="ECO:0000313" key="3">
    <source>
        <dbReference type="Proteomes" id="UP000738325"/>
    </source>
</evidence>
<name>A0A9P6UUU5_9FUNG</name>
<feature type="region of interest" description="Disordered" evidence="1">
    <location>
        <begin position="51"/>
        <end position="89"/>
    </location>
</feature>
<dbReference type="AlphaFoldDB" id="A0A9P6UUU5"/>
<sequence>MSSLLGDALALDDLPKARPSEFLHAAPSATSLYANGLEVVMTDSAVACTPPLDLESDSDDDELDHSLRSPVLPPTLPLASVHQRKRKDSLEHGGALHLLDRNHGANELGHPAAPPPALDHRGKGAQGRRPTVTFDLDHIEQLSPPARPSVRFALESVQLPAAFRHDDNDDVDESDRSDTDCQDKTRIGAPLAQSNSDTRNNVHQVEQEFRRVSISLPVDSDDQHDDTTSDKHIGSPAKAPVDISPAPPQEVILDQVLTDAAPQDMLVALFDRPSELKALAARHSDFFNVMYNSLSLNDRDRFKTVLYLPREELSDSDWMHAIADQLGPLSPCILEKFKGIVGWIGPDSEDDEMVLWGEDEYGYRDSSFEHVQIKWLRDIEDFTLEAFQQGYPQFFVNAREQLQGRRMSCGGDHRDRYAILCETLALTQSELPCDNAWARRMNSCLDKYPELLLQLKEIIAYEVGYDD</sequence>
<feature type="compositionally biased region" description="Polar residues" evidence="1">
    <location>
        <begin position="192"/>
        <end position="202"/>
    </location>
</feature>
<feature type="compositionally biased region" description="Acidic residues" evidence="1">
    <location>
        <begin position="54"/>
        <end position="63"/>
    </location>
</feature>
<feature type="region of interest" description="Disordered" evidence="1">
    <location>
        <begin position="104"/>
        <end position="129"/>
    </location>
</feature>
<proteinExistence type="predicted"/>
<dbReference type="OrthoDB" id="5279943at2759"/>
<reference evidence="2" key="1">
    <citation type="journal article" date="2020" name="Fungal Divers.">
        <title>Resolving the Mortierellaceae phylogeny through synthesis of multi-gene phylogenetics and phylogenomics.</title>
        <authorList>
            <person name="Vandepol N."/>
            <person name="Liber J."/>
            <person name="Desiro A."/>
            <person name="Na H."/>
            <person name="Kennedy M."/>
            <person name="Barry K."/>
            <person name="Grigoriev I.V."/>
            <person name="Miller A.N."/>
            <person name="O'Donnell K."/>
            <person name="Stajich J.E."/>
            <person name="Bonito G."/>
        </authorList>
    </citation>
    <scope>NUCLEOTIDE SEQUENCE</scope>
    <source>
        <strain evidence="2">REB-010B</strain>
    </source>
</reference>
<gene>
    <name evidence="2" type="ORF">BGZ99_004417</name>
</gene>
<accession>A0A9P6UUU5</accession>
<evidence type="ECO:0000256" key="1">
    <source>
        <dbReference type="SAM" id="MobiDB-lite"/>
    </source>
</evidence>
<evidence type="ECO:0000313" key="2">
    <source>
        <dbReference type="EMBL" id="KAG0320619.1"/>
    </source>
</evidence>
<feature type="region of interest" description="Disordered" evidence="1">
    <location>
        <begin position="163"/>
        <end position="202"/>
    </location>
</feature>
<keyword evidence="3" id="KW-1185">Reference proteome</keyword>